<evidence type="ECO:0000256" key="6">
    <source>
        <dbReference type="ARBA" id="ARBA00022723"/>
    </source>
</evidence>
<evidence type="ECO:0000256" key="4">
    <source>
        <dbReference type="ARBA" id="ARBA00019403"/>
    </source>
</evidence>
<dbReference type="InterPro" id="IPR036895">
    <property type="entry name" value="Uracil-DNA_glycosylase-like_sf"/>
</dbReference>
<evidence type="ECO:0000256" key="5">
    <source>
        <dbReference type="ARBA" id="ARBA00022485"/>
    </source>
</evidence>
<reference evidence="13 14" key="1">
    <citation type="submission" date="2016-11" db="EMBL/GenBank/DDBJ databases">
        <authorList>
            <person name="Manzoor S."/>
        </authorList>
    </citation>
    <scope>NUCLEOTIDE SEQUENCE [LARGE SCALE GENOMIC DNA]</scope>
    <source>
        <strain evidence="13">Clostridium ultunense strain Esp</strain>
    </source>
</reference>
<dbReference type="Pfam" id="PF03167">
    <property type="entry name" value="UDG"/>
    <property type="match status" value="1"/>
</dbReference>
<dbReference type="GO" id="GO:0046872">
    <property type="term" value="F:metal ion binding"/>
    <property type="evidence" value="ECO:0007669"/>
    <property type="project" value="UniProtKB-KW"/>
</dbReference>
<keyword evidence="7" id="KW-0227">DNA damage</keyword>
<proteinExistence type="inferred from homology"/>
<keyword evidence="6" id="KW-0479">Metal-binding</keyword>
<evidence type="ECO:0000256" key="7">
    <source>
        <dbReference type="ARBA" id="ARBA00022763"/>
    </source>
</evidence>
<comment type="catalytic activity">
    <reaction evidence="1">
        <text>Hydrolyzes single-stranded DNA or mismatched double-stranded DNA and polynucleotides, releasing free uracil.</text>
        <dbReference type="EC" id="3.2.2.27"/>
    </reaction>
</comment>
<dbReference type="Proteomes" id="UP000245423">
    <property type="component" value="Chromosome 1"/>
</dbReference>
<dbReference type="Gene3D" id="3.40.470.10">
    <property type="entry name" value="Uracil-DNA glycosylase-like domain"/>
    <property type="match status" value="1"/>
</dbReference>
<dbReference type="PANTHER" id="PTHR33693">
    <property type="entry name" value="TYPE-5 URACIL-DNA GLYCOSYLASE"/>
    <property type="match status" value="1"/>
</dbReference>
<dbReference type="RefSeq" id="WP_005584695.1">
    <property type="nucleotide sequence ID" value="NZ_LT669839.1"/>
</dbReference>
<feature type="domain" description="Uracil-DNA glycosylase-like" evidence="12">
    <location>
        <begin position="36"/>
        <end position="195"/>
    </location>
</feature>
<keyword evidence="11" id="KW-0234">DNA repair</keyword>
<dbReference type="AlphaFoldDB" id="M1Z9H8"/>
<dbReference type="GO" id="GO:0004844">
    <property type="term" value="F:uracil DNA N-glycosylase activity"/>
    <property type="evidence" value="ECO:0007669"/>
    <property type="project" value="UniProtKB-EC"/>
</dbReference>
<evidence type="ECO:0000256" key="8">
    <source>
        <dbReference type="ARBA" id="ARBA00022801"/>
    </source>
</evidence>
<evidence type="ECO:0000313" key="13">
    <source>
        <dbReference type="EMBL" id="SHD78357.1"/>
    </source>
</evidence>
<name>M1Z9H8_9FIRM</name>
<dbReference type="InterPro" id="IPR051536">
    <property type="entry name" value="UDG_Type-4/5"/>
</dbReference>
<keyword evidence="10" id="KW-0411">Iron-sulfur</keyword>
<evidence type="ECO:0000256" key="2">
    <source>
        <dbReference type="ARBA" id="ARBA00006521"/>
    </source>
</evidence>
<protein>
    <recommendedName>
        <fullName evidence="4">Type-4 uracil-DNA glycosylase</fullName>
        <ecNumber evidence="3">3.2.2.27</ecNumber>
    </recommendedName>
</protein>
<keyword evidence="9" id="KW-0408">Iron</keyword>
<keyword evidence="14" id="KW-1185">Reference proteome</keyword>
<dbReference type="SMART" id="SM00986">
    <property type="entry name" value="UDG"/>
    <property type="match status" value="1"/>
</dbReference>
<evidence type="ECO:0000256" key="1">
    <source>
        <dbReference type="ARBA" id="ARBA00001400"/>
    </source>
</evidence>
<keyword evidence="5" id="KW-0004">4Fe-4S</keyword>
<sequence length="204" mass="24066">MKKQMEKWKGDRVKEERMKELNKEIMEKYPEEIIIKGYGNLNSVIMLLGEAPGAKEIELRKPFVGQAGKHFEEFLEVLNIKRENVYITNSVKYRPTKTNLKTKRLSNRTPTNKEIDAFRPYIYREINIINPKIIATLGNVPLKTIFEDDLKIGEVHGKPMEIEIQNINYKVFPLYHPAAVIYRRELKDTYMEDLIKLKKEIKNL</sequence>
<accession>M1Z9H8</accession>
<dbReference type="SMART" id="SM00987">
    <property type="entry name" value="UreE_C"/>
    <property type="match status" value="1"/>
</dbReference>
<comment type="similarity">
    <text evidence="2">Belongs to the uracil-DNA glycosylase (UDG) superfamily. Type 4 (UDGa) family.</text>
</comment>
<dbReference type="InterPro" id="IPR005122">
    <property type="entry name" value="Uracil-DNA_glycosylase-like"/>
</dbReference>
<keyword evidence="8" id="KW-0378">Hydrolase</keyword>
<dbReference type="SUPFAM" id="SSF52141">
    <property type="entry name" value="Uracil-DNA glycosylase-like"/>
    <property type="match status" value="1"/>
</dbReference>
<evidence type="ECO:0000256" key="3">
    <source>
        <dbReference type="ARBA" id="ARBA00012030"/>
    </source>
</evidence>
<dbReference type="EMBL" id="LT669839">
    <property type="protein sequence ID" value="SHD78357.1"/>
    <property type="molecule type" value="Genomic_DNA"/>
</dbReference>
<evidence type="ECO:0000256" key="9">
    <source>
        <dbReference type="ARBA" id="ARBA00023004"/>
    </source>
</evidence>
<organism evidence="13 14">
    <name type="scientific">[Clostridium] ultunense Esp</name>
    <dbReference type="NCBI Taxonomy" id="1288971"/>
    <lineage>
        <taxon>Bacteria</taxon>
        <taxon>Bacillati</taxon>
        <taxon>Bacillota</taxon>
        <taxon>Tissierellia</taxon>
        <taxon>Tissierellales</taxon>
        <taxon>Tepidimicrobiaceae</taxon>
        <taxon>Schnuerera</taxon>
    </lineage>
</organism>
<evidence type="ECO:0000313" key="14">
    <source>
        <dbReference type="Proteomes" id="UP000245423"/>
    </source>
</evidence>
<dbReference type="PANTHER" id="PTHR33693:SF1">
    <property type="entry name" value="TYPE-4 URACIL-DNA GLYCOSYLASE"/>
    <property type="match status" value="1"/>
</dbReference>
<evidence type="ECO:0000256" key="10">
    <source>
        <dbReference type="ARBA" id="ARBA00023014"/>
    </source>
</evidence>
<gene>
    <name evidence="13" type="ORF">CUESP1_3029</name>
</gene>
<evidence type="ECO:0000259" key="12">
    <source>
        <dbReference type="SMART" id="SM00986"/>
    </source>
</evidence>
<dbReference type="NCBIfam" id="TIGR00758">
    <property type="entry name" value="UDG_fam4"/>
    <property type="match status" value="1"/>
</dbReference>
<dbReference type="CDD" id="cd10030">
    <property type="entry name" value="UDG-F4_TTUDGA_SPO1dp_like"/>
    <property type="match status" value="1"/>
</dbReference>
<dbReference type="HOGENOM" id="CLU_044815_1_3_9"/>
<dbReference type="GO" id="GO:0051539">
    <property type="term" value="F:4 iron, 4 sulfur cluster binding"/>
    <property type="evidence" value="ECO:0007669"/>
    <property type="project" value="UniProtKB-KW"/>
</dbReference>
<dbReference type="InterPro" id="IPR005273">
    <property type="entry name" value="Ura-DNA_glyco_family4"/>
</dbReference>
<dbReference type="GO" id="GO:0006281">
    <property type="term" value="P:DNA repair"/>
    <property type="evidence" value="ECO:0007669"/>
    <property type="project" value="UniProtKB-KW"/>
</dbReference>
<evidence type="ECO:0000256" key="11">
    <source>
        <dbReference type="ARBA" id="ARBA00023204"/>
    </source>
</evidence>
<dbReference type="EC" id="3.2.2.27" evidence="3"/>